<dbReference type="InterPro" id="IPR032508">
    <property type="entry name" value="FecR_C"/>
</dbReference>
<gene>
    <name evidence="4" type="ORF">EFY79_12565</name>
</gene>
<dbReference type="PIRSF" id="PIRSF018266">
    <property type="entry name" value="FecR"/>
    <property type="match status" value="1"/>
</dbReference>
<dbReference type="Pfam" id="PF04773">
    <property type="entry name" value="FecR"/>
    <property type="match status" value="1"/>
</dbReference>
<comment type="caution">
    <text evidence="4">The sequence shown here is derived from an EMBL/GenBank/DDBJ whole genome shotgun (WGS) entry which is preliminary data.</text>
</comment>
<dbReference type="AlphaFoldDB" id="A0A3M9NEY3"/>
<dbReference type="GO" id="GO:0016989">
    <property type="term" value="F:sigma factor antagonist activity"/>
    <property type="evidence" value="ECO:0007669"/>
    <property type="project" value="TreeGrafter"/>
</dbReference>
<dbReference type="Gene3D" id="2.60.120.1440">
    <property type="match status" value="1"/>
</dbReference>
<keyword evidence="1" id="KW-0812">Transmembrane</keyword>
<feature type="domain" description="Protein FecR C-terminal" evidence="3">
    <location>
        <begin position="310"/>
        <end position="378"/>
    </location>
</feature>
<feature type="domain" description="FecR protein" evidence="2">
    <location>
        <begin position="149"/>
        <end position="241"/>
    </location>
</feature>
<dbReference type="InterPro" id="IPR006860">
    <property type="entry name" value="FecR"/>
</dbReference>
<dbReference type="Gene3D" id="3.55.50.30">
    <property type="match status" value="1"/>
</dbReference>
<keyword evidence="5" id="KW-1185">Reference proteome</keyword>
<proteinExistence type="predicted"/>
<dbReference type="PANTHER" id="PTHR30273">
    <property type="entry name" value="PERIPLASMIC SIGNAL SENSOR AND SIGMA FACTOR ACTIVATOR FECR-RELATED"/>
    <property type="match status" value="1"/>
</dbReference>
<evidence type="ECO:0000256" key="1">
    <source>
        <dbReference type="SAM" id="Phobius"/>
    </source>
</evidence>
<keyword evidence="1" id="KW-0472">Membrane</keyword>
<dbReference type="PANTHER" id="PTHR30273:SF2">
    <property type="entry name" value="PROTEIN FECR"/>
    <property type="match status" value="1"/>
</dbReference>
<dbReference type="OrthoDB" id="1523735at2"/>
<evidence type="ECO:0000313" key="5">
    <source>
        <dbReference type="Proteomes" id="UP000267223"/>
    </source>
</evidence>
<evidence type="ECO:0000259" key="2">
    <source>
        <dbReference type="Pfam" id="PF04773"/>
    </source>
</evidence>
<sequence>MNYMEYDVEDFVMNDSFRDYCLGKEDPDALFWKAWINDNPHKIETFKQAKKLVIILNGNTDLQSYRRDSQKFKNKFYKHLQKGKDEAVVDISEEFLINKPGNKKRLLFIYAGSIAACFLLMLVLFYQQGPQPKSPAKEVVSNPKLIYSSLPGERKSFQLADGSVVTLNGGSRLEVSKDFNLARREISLKGEAYFSVTHNALKPFIIHTDNINVKVLGTEFDVKAYPGDRTTETILIKGSVEVTVHDRPEEKIVLKPRHKLIIQNEGIAAKDISDTVLKAHKAIREKLQVQNVMLSSTDSSVIETSWKDNRLTFNNETLAEVAVKLERWYGIQVSVAGDIADKYHYTAIFENESLNETLKALQLSLFFHYRIEDDKVLITK</sequence>
<dbReference type="Proteomes" id="UP000267223">
    <property type="component" value="Unassembled WGS sequence"/>
</dbReference>
<evidence type="ECO:0000313" key="4">
    <source>
        <dbReference type="EMBL" id="RNI35783.1"/>
    </source>
</evidence>
<name>A0A3M9NEY3_9BACT</name>
<protein>
    <submittedName>
        <fullName evidence="4">DUF4974 domain-containing protein</fullName>
    </submittedName>
</protein>
<dbReference type="EMBL" id="RJJR01000009">
    <property type="protein sequence ID" value="RNI35783.1"/>
    <property type="molecule type" value="Genomic_DNA"/>
</dbReference>
<evidence type="ECO:0000259" key="3">
    <source>
        <dbReference type="Pfam" id="PF16344"/>
    </source>
</evidence>
<feature type="transmembrane region" description="Helical" evidence="1">
    <location>
        <begin position="106"/>
        <end position="126"/>
    </location>
</feature>
<accession>A0A3M9NEY3</accession>
<dbReference type="RefSeq" id="WP_123121063.1">
    <property type="nucleotide sequence ID" value="NZ_RJJR01000009.1"/>
</dbReference>
<reference evidence="4 5" key="1">
    <citation type="submission" date="2018-11" db="EMBL/GenBank/DDBJ databases">
        <title>Draft genome sequence of Ferruginibacter sp. BO-59.</title>
        <authorList>
            <person name="Im W.T."/>
        </authorList>
    </citation>
    <scope>NUCLEOTIDE SEQUENCE [LARGE SCALE GENOMIC DNA]</scope>
    <source>
        <strain evidence="4 5">BO-59</strain>
    </source>
</reference>
<keyword evidence="1" id="KW-1133">Transmembrane helix</keyword>
<dbReference type="InterPro" id="IPR012373">
    <property type="entry name" value="Ferrdict_sens_TM"/>
</dbReference>
<dbReference type="Pfam" id="PF16344">
    <property type="entry name" value="FecR_C"/>
    <property type="match status" value="1"/>
</dbReference>
<organism evidence="4 5">
    <name type="scientific">Hanamia caeni</name>
    <dbReference type="NCBI Taxonomy" id="2294116"/>
    <lineage>
        <taxon>Bacteria</taxon>
        <taxon>Pseudomonadati</taxon>
        <taxon>Bacteroidota</taxon>
        <taxon>Chitinophagia</taxon>
        <taxon>Chitinophagales</taxon>
        <taxon>Chitinophagaceae</taxon>
        <taxon>Hanamia</taxon>
    </lineage>
</organism>